<dbReference type="GO" id="GO:0090313">
    <property type="term" value="P:regulation of protein targeting to membrane"/>
    <property type="evidence" value="ECO:0007669"/>
    <property type="project" value="TreeGrafter"/>
</dbReference>
<dbReference type="PANTHER" id="PTHR30441:SF4">
    <property type="entry name" value="PROTEIN ASMA"/>
    <property type="match status" value="1"/>
</dbReference>
<evidence type="ECO:0008006" key="3">
    <source>
        <dbReference type="Google" id="ProtNLM"/>
    </source>
</evidence>
<keyword evidence="2" id="KW-1185">Reference proteome</keyword>
<organism evidence="1 2">
    <name type="scientific">Persicitalea jodogahamensis</name>
    <dbReference type="NCBI Taxonomy" id="402147"/>
    <lineage>
        <taxon>Bacteria</taxon>
        <taxon>Pseudomonadati</taxon>
        <taxon>Bacteroidota</taxon>
        <taxon>Cytophagia</taxon>
        <taxon>Cytophagales</taxon>
        <taxon>Spirosomataceae</taxon>
        <taxon>Persicitalea</taxon>
    </lineage>
</organism>
<evidence type="ECO:0000313" key="1">
    <source>
        <dbReference type="EMBL" id="GHB64505.1"/>
    </source>
</evidence>
<accession>A0A8J3G987</accession>
<sequence length="805" mass="91075">MLAILSLLVLLGGLSAWAITYKTRFLQQIEQISRENLDGELSVRDVGFTPFKHGVGITFSFHDVRLTGRRFARYHVPLLAAESVSATLDFGKLLRGEVQIRKLGVERGVVKVFRGKDGYTNASLFETVEQRWESDLPVNQSRNYFGNLEKIIFRDCPIQYVDSLKNKKFAATLRQVESQLGRTDSTRRFLIDGSVFFEELVFNAARGSFFRKQSAQTHLDLDYFPARHLWRINPSTVQVNDPKVDAIRFHGDIHLAEKPGRLALDFSLEKTDLAATLHLLPAKLEKAIAKRKILPTLQADIQLRGLLNDPSPLLTVQFQTDTFRYALPYGFLRDMRVKGTFTNRLDPNAPTGDPNSRITVSEAVGYFETIPLRGSLSITNLKTATSVMDFSLAATPATVNALLDTSLYAVRKGNATLKFHYEGSPVKFYDPVADRMTGKLRGSLQMNDIAFAKKTGHINVSRLNGEVRFDENQAILPRLTMHDGRNDLTISGKVLYLPASLFGSQRPAEAFVHIAIPEWNVTWPDRLAGMRQRRQRGKSKFRLTKLLDETIEKLKVTASLEAKQMKYRQLVATQLRGNVTIQNQSLELRNLSMNTCGGRVGISGGIKTYGGRKLPIFYVKGKVAQANIRSVFHSMGNFGQKAITDKNLRGILSADFAFQAKIKSDTSLLRSSMRGNINVNLEKGQILNFKPMLDIRKLVFKNRAWDNVRLAPLRTTFVLQGEEIKVARMKVQANVLYFFLDGVYSFGNKTDLSIQIPMNNLKRKAPQNQLEIREIEDVKGQILYLRAINEGDEVRIRYDKMKRFD</sequence>
<dbReference type="GO" id="GO:0005886">
    <property type="term" value="C:plasma membrane"/>
    <property type="evidence" value="ECO:0007669"/>
    <property type="project" value="TreeGrafter"/>
</dbReference>
<reference evidence="1 2" key="1">
    <citation type="journal article" date="2014" name="Int. J. Syst. Evol. Microbiol.">
        <title>Complete genome sequence of Corynebacterium casei LMG S-19264T (=DSM 44701T), isolated from a smear-ripened cheese.</title>
        <authorList>
            <consortium name="US DOE Joint Genome Institute (JGI-PGF)"/>
            <person name="Walter F."/>
            <person name="Albersmeier A."/>
            <person name="Kalinowski J."/>
            <person name="Ruckert C."/>
        </authorList>
    </citation>
    <scope>NUCLEOTIDE SEQUENCE [LARGE SCALE GENOMIC DNA]</scope>
    <source>
        <strain evidence="1 2">KCTC 12866</strain>
    </source>
</reference>
<comment type="caution">
    <text evidence="1">The sequence shown here is derived from an EMBL/GenBank/DDBJ whole genome shotgun (WGS) entry which is preliminary data.</text>
</comment>
<dbReference type="InterPro" id="IPR052894">
    <property type="entry name" value="AsmA-related"/>
</dbReference>
<protein>
    <recommendedName>
        <fullName evidence="3">AsmA-like C-terminal domain-containing protein</fullName>
    </recommendedName>
</protein>
<dbReference type="Proteomes" id="UP000598271">
    <property type="component" value="Unassembled WGS sequence"/>
</dbReference>
<name>A0A8J3G987_9BACT</name>
<gene>
    <name evidence="1" type="ORF">GCM10007390_18020</name>
</gene>
<dbReference type="EMBL" id="BMXF01000001">
    <property type="protein sequence ID" value="GHB64505.1"/>
    <property type="molecule type" value="Genomic_DNA"/>
</dbReference>
<dbReference type="RefSeq" id="WP_229580571.1">
    <property type="nucleotide sequence ID" value="NZ_BMXF01000001.1"/>
</dbReference>
<dbReference type="AlphaFoldDB" id="A0A8J3G987"/>
<evidence type="ECO:0000313" key="2">
    <source>
        <dbReference type="Proteomes" id="UP000598271"/>
    </source>
</evidence>
<proteinExistence type="predicted"/>
<dbReference type="PANTHER" id="PTHR30441">
    <property type="entry name" value="DUF748 DOMAIN-CONTAINING PROTEIN"/>
    <property type="match status" value="1"/>
</dbReference>